<reference evidence="3" key="1">
    <citation type="submission" date="2013-03" db="EMBL/GenBank/DDBJ databases">
        <title>Genome Sequence of the Profundibacterium mesophilum strain KAUST100406-0324T from Red Sea, a novel genus in the family Rhodobacteraceae.</title>
        <authorList>
            <person name="Essack M."/>
            <person name="Alam I."/>
            <person name="Lafi F."/>
            <person name="Alawi W."/>
            <person name="Kamanu F."/>
            <person name="Al-Suwailem A."/>
            <person name="Lee O.O."/>
            <person name="Xu Y."/>
            <person name="Bajic V."/>
            <person name="Qian P.-Y."/>
            <person name="Archer J."/>
        </authorList>
    </citation>
    <scope>NUCLEOTIDE SEQUENCE</scope>
    <source>
        <strain evidence="3">KAUST100406-0324</strain>
    </source>
</reference>
<dbReference type="InterPro" id="IPR005674">
    <property type="entry name" value="CocE/Ser_esterase"/>
</dbReference>
<organism evidence="3 4">
    <name type="scientific">Profundibacterium mesophilum KAUST100406-0324</name>
    <dbReference type="NCBI Taxonomy" id="1037889"/>
    <lineage>
        <taxon>Bacteria</taxon>
        <taxon>Pseudomonadati</taxon>
        <taxon>Pseudomonadota</taxon>
        <taxon>Alphaproteobacteria</taxon>
        <taxon>Rhodobacterales</taxon>
        <taxon>Roseobacteraceae</taxon>
        <taxon>Profundibacterium</taxon>
    </lineage>
</organism>
<sequence length="671" mass="75233">MKIDTDLPRRVVEREHVEIPMPDGTLLAARIWMPEGAETAPVPAILEYIPYRKNDKTLERDAARAPWLAARDYAYVRVDLRGTGESEGLMEDEYTEIELADGCDVIAWLAEQPWCDGGVGIVGISWGGFNGLQIAALRPPALKAVVTICSTDDRYADDIHYMGGVPLCDQLSWASVMFGINTLPPDPEHVGEKWREMWHQRLDDSGLWLETWLSHQTRDDFWRHGSVCENWDDIQVPVYAVSGWADGYCRSVFRLLENLKSPAKGIVGPWAHRYPHLGAPGPAIDWLSEETRWWDHWLKGRETGIMAEPPLRLFLQDAAEPRSHYDSRDGVWIGEPAWPSPNVEPVAFGLGSDQSLIRGPGRSGPDLSICSPLWVGVHGGKWCSYAHPGDQPSDQRRDDAGSLPFETAPLEADLHIVGDARLRLHCRVDQPVAQIAARLVDVSPGGASTRISYGLLNLCHRDGHAAPADLVPGEIYIMEISFKHIAQTLRAGHRLRLSLSTSYFPIAWPAPDPVTLTILPGASELVLPLRADPVLPLPDFPPPRAGTPLDVSFRQPPRSEWRLSEDLDTGRVTVETRDHEGAAIIEPHRFFHSAEGNERYSVLPSDPRSAEGEATWMHEMARDDWRVRTETWTRLTCDGESYHISAKLRAWCNDELEREHDFTASIPRRFS</sequence>
<dbReference type="SUPFAM" id="SSF49785">
    <property type="entry name" value="Galactose-binding domain-like"/>
    <property type="match status" value="1"/>
</dbReference>
<dbReference type="InterPro" id="IPR029058">
    <property type="entry name" value="AB_hydrolase_fold"/>
</dbReference>
<dbReference type="InterPro" id="IPR008979">
    <property type="entry name" value="Galactose-bd-like_sf"/>
</dbReference>
<dbReference type="Gene3D" id="2.60.120.260">
    <property type="entry name" value="Galactose-binding domain-like"/>
    <property type="match status" value="1"/>
</dbReference>
<dbReference type="InterPro" id="IPR000383">
    <property type="entry name" value="Xaa-Pro-like_dom"/>
</dbReference>
<dbReference type="GO" id="GO:0008239">
    <property type="term" value="F:dipeptidyl-peptidase activity"/>
    <property type="evidence" value="ECO:0007669"/>
    <property type="project" value="UniProtKB-EC"/>
</dbReference>
<dbReference type="SUPFAM" id="SSF53474">
    <property type="entry name" value="alpha/beta-Hydrolases"/>
    <property type="match status" value="1"/>
</dbReference>
<dbReference type="Pfam" id="PF08530">
    <property type="entry name" value="PepX_C"/>
    <property type="match status" value="1"/>
</dbReference>
<evidence type="ECO:0000259" key="2">
    <source>
        <dbReference type="SMART" id="SM00939"/>
    </source>
</evidence>
<dbReference type="SMART" id="SM00939">
    <property type="entry name" value="PepX_C"/>
    <property type="match status" value="1"/>
</dbReference>
<gene>
    <name evidence="3" type="ORF">PMES_01372</name>
</gene>
<dbReference type="AlphaFoldDB" id="A0A921NRT3"/>
<dbReference type="Pfam" id="PF02129">
    <property type="entry name" value="Peptidase_S15"/>
    <property type="match status" value="1"/>
</dbReference>
<dbReference type="PANTHER" id="PTHR43056:SF10">
    <property type="entry name" value="COCE_NOND FAMILY, PUTATIVE (AFU_ORTHOLOGUE AFUA_7G00600)-RELATED"/>
    <property type="match status" value="1"/>
</dbReference>
<keyword evidence="1 3" id="KW-0378">Hydrolase</keyword>
<dbReference type="RefSeq" id="WP_159964755.1">
    <property type="nucleotide sequence ID" value="NZ_APKE01000014.1"/>
</dbReference>
<dbReference type="Gene3D" id="3.40.50.1820">
    <property type="entry name" value="alpha/beta hydrolase"/>
    <property type="match status" value="1"/>
</dbReference>
<protein>
    <submittedName>
        <fullName evidence="3">Dipeptidyl-peptidase 4</fullName>
        <ecNumber evidence="3">3.4.14.5</ecNumber>
    </submittedName>
</protein>
<comment type="caution">
    <text evidence="3">The sequence shown here is derived from an EMBL/GenBank/DDBJ whole genome shotgun (WGS) entry which is preliminary data.</text>
</comment>
<evidence type="ECO:0000313" key="3">
    <source>
        <dbReference type="EMBL" id="KAF0676640.1"/>
    </source>
</evidence>
<dbReference type="NCBIfam" id="TIGR00976">
    <property type="entry name" value="CocE_NonD"/>
    <property type="match status" value="1"/>
</dbReference>
<dbReference type="EMBL" id="APKE01000014">
    <property type="protein sequence ID" value="KAF0676640.1"/>
    <property type="molecule type" value="Genomic_DNA"/>
</dbReference>
<dbReference type="InterPro" id="IPR050585">
    <property type="entry name" value="Xaa-Pro_dipeptidyl-ppase/CocE"/>
</dbReference>
<dbReference type="InterPro" id="IPR013736">
    <property type="entry name" value="Xaa-Pro_dipept_C"/>
</dbReference>
<dbReference type="PANTHER" id="PTHR43056">
    <property type="entry name" value="PEPTIDASE S9 PROLYL OLIGOPEPTIDASE"/>
    <property type="match status" value="1"/>
</dbReference>
<name>A0A921NRT3_9RHOB</name>
<keyword evidence="4" id="KW-1185">Reference proteome</keyword>
<dbReference type="Gene3D" id="1.10.3020.10">
    <property type="entry name" value="alpha-amino acid ester hydrolase ( Helical cap domain)"/>
    <property type="match status" value="1"/>
</dbReference>
<proteinExistence type="predicted"/>
<dbReference type="Proteomes" id="UP000698242">
    <property type="component" value="Unassembled WGS sequence"/>
</dbReference>
<accession>A0A921NRT3</accession>
<evidence type="ECO:0000313" key="4">
    <source>
        <dbReference type="Proteomes" id="UP000698242"/>
    </source>
</evidence>
<dbReference type="EC" id="3.4.14.5" evidence="3"/>
<feature type="domain" description="Xaa-Pro dipeptidyl-peptidase C-terminal" evidence="2">
    <location>
        <begin position="291"/>
        <end position="545"/>
    </location>
</feature>
<dbReference type="OrthoDB" id="9806163at2"/>
<evidence type="ECO:0000256" key="1">
    <source>
        <dbReference type="ARBA" id="ARBA00022801"/>
    </source>
</evidence>